<gene>
    <name evidence="5" type="ORF">ACFO0A_02985</name>
</gene>
<dbReference type="InterPro" id="IPR058792">
    <property type="entry name" value="Beta-barrel_RND_2"/>
</dbReference>
<evidence type="ECO:0000313" key="5">
    <source>
        <dbReference type="EMBL" id="MFC4294021.1"/>
    </source>
</evidence>
<dbReference type="PANTHER" id="PTHR30469:SF15">
    <property type="entry name" value="HLYD FAMILY OF SECRETION PROTEINS"/>
    <property type="match status" value="1"/>
</dbReference>
<feature type="transmembrane region" description="Helical" evidence="2">
    <location>
        <begin position="34"/>
        <end position="52"/>
    </location>
</feature>
<dbReference type="Gene3D" id="2.40.50.100">
    <property type="match status" value="1"/>
</dbReference>
<dbReference type="InterPro" id="IPR006143">
    <property type="entry name" value="RND_pump_MFP"/>
</dbReference>
<dbReference type="Gene3D" id="2.40.420.20">
    <property type="match status" value="1"/>
</dbReference>
<comment type="caution">
    <text evidence="5">The sequence shown here is derived from an EMBL/GenBank/DDBJ whole genome shotgun (WGS) entry which is preliminary data.</text>
</comment>
<evidence type="ECO:0000259" key="3">
    <source>
        <dbReference type="Pfam" id="PF25954"/>
    </source>
</evidence>
<dbReference type="Pfam" id="PF25954">
    <property type="entry name" value="Beta-barrel_RND_2"/>
    <property type="match status" value="1"/>
</dbReference>
<dbReference type="RefSeq" id="WP_379537494.1">
    <property type="nucleotide sequence ID" value="NZ_JBHSDR010000003.1"/>
</dbReference>
<evidence type="ECO:0000256" key="1">
    <source>
        <dbReference type="ARBA" id="ARBA00009477"/>
    </source>
</evidence>
<keyword evidence="2" id="KW-0472">Membrane</keyword>
<name>A0ABV8RKW7_9SPHN</name>
<dbReference type="NCBIfam" id="TIGR01730">
    <property type="entry name" value="RND_mfp"/>
    <property type="match status" value="1"/>
</dbReference>
<feature type="domain" description="CusB-like beta-barrel" evidence="3">
    <location>
        <begin position="245"/>
        <end position="315"/>
    </location>
</feature>
<dbReference type="EMBL" id="JBHSDR010000003">
    <property type="protein sequence ID" value="MFC4294021.1"/>
    <property type="molecule type" value="Genomic_DNA"/>
</dbReference>
<evidence type="ECO:0000256" key="2">
    <source>
        <dbReference type="SAM" id="Phobius"/>
    </source>
</evidence>
<proteinExistence type="inferred from homology"/>
<dbReference type="PANTHER" id="PTHR30469">
    <property type="entry name" value="MULTIDRUG RESISTANCE PROTEIN MDTA"/>
    <property type="match status" value="1"/>
</dbReference>
<comment type="similarity">
    <text evidence="1">Belongs to the membrane fusion protein (MFP) (TC 8.A.1) family.</text>
</comment>
<accession>A0ABV8RKW7</accession>
<reference evidence="6" key="1">
    <citation type="journal article" date="2019" name="Int. J. Syst. Evol. Microbiol.">
        <title>The Global Catalogue of Microorganisms (GCM) 10K type strain sequencing project: providing services to taxonomists for standard genome sequencing and annotation.</title>
        <authorList>
            <consortium name="The Broad Institute Genomics Platform"/>
            <consortium name="The Broad Institute Genome Sequencing Center for Infectious Disease"/>
            <person name="Wu L."/>
            <person name="Ma J."/>
        </authorList>
    </citation>
    <scope>NUCLEOTIDE SEQUENCE [LARGE SCALE GENOMIC DNA]</scope>
    <source>
        <strain evidence="6">CGMCC 1.12989</strain>
    </source>
</reference>
<protein>
    <submittedName>
        <fullName evidence="5">Efflux RND transporter periplasmic adaptor subunit</fullName>
    </submittedName>
</protein>
<keyword evidence="2" id="KW-0812">Transmembrane</keyword>
<keyword evidence="6" id="KW-1185">Reference proteome</keyword>
<dbReference type="InterPro" id="IPR058627">
    <property type="entry name" value="MdtA-like_C"/>
</dbReference>
<evidence type="ECO:0000259" key="4">
    <source>
        <dbReference type="Pfam" id="PF25967"/>
    </source>
</evidence>
<evidence type="ECO:0000313" key="6">
    <source>
        <dbReference type="Proteomes" id="UP001595828"/>
    </source>
</evidence>
<dbReference type="Gene3D" id="1.10.287.470">
    <property type="entry name" value="Helix hairpin bin"/>
    <property type="match status" value="1"/>
</dbReference>
<organism evidence="5 6">
    <name type="scientific">Novosphingobium tardum</name>
    <dbReference type="NCBI Taxonomy" id="1538021"/>
    <lineage>
        <taxon>Bacteria</taxon>
        <taxon>Pseudomonadati</taxon>
        <taxon>Pseudomonadota</taxon>
        <taxon>Alphaproteobacteria</taxon>
        <taxon>Sphingomonadales</taxon>
        <taxon>Sphingomonadaceae</taxon>
        <taxon>Novosphingobium</taxon>
    </lineage>
</organism>
<keyword evidence="2" id="KW-1133">Transmembrane helix</keyword>
<sequence>MNDETKIDVATAEPVTSYDDLDLAGEAAPRRRRWPVIAVIGLALAIGAWLLLRPGSDAAPADKADQSPTVTVVSPGRGTVQGVISATGTLAARREIPVGSVGEGGQVVSVLVDAGDWVRQGEVLAVVDRSVQNQQAASQSAQISVAQADANLAQANLDRALKLVARGFISKADVDRLTATRDAAVARVRVARAQLGELQARANRLSIVAPAAGLVLERNTEPGQVVGAASGVLFRIAKGGEMELMAQVSESDLTALSVGETANVTPVGTDRSFTGQIWQLSPTINPQTRQGMARIALAYDAALRPGGFASANIDSGTVVAPLLPESAVLSDDKGTFVYIVGGNNKVIRQPVKTGLVTRDGIAITSGLSGNERVVLRAGGFLAPGDKVIPKAAASQPAAG</sequence>
<feature type="domain" description="Multidrug resistance protein MdtA-like C-terminal permuted SH3" evidence="4">
    <location>
        <begin position="322"/>
        <end position="375"/>
    </location>
</feature>
<dbReference type="Pfam" id="PF25967">
    <property type="entry name" value="RND-MFP_C"/>
    <property type="match status" value="1"/>
</dbReference>
<dbReference type="Proteomes" id="UP001595828">
    <property type="component" value="Unassembled WGS sequence"/>
</dbReference>
<dbReference type="SUPFAM" id="SSF111369">
    <property type="entry name" value="HlyD-like secretion proteins"/>
    <property type="match status" value="1"/>
</dbReference>
<dbReference type="Gene3D" id="2.40.30.170">
    <property type="match status" value="1"/>
</dbReference>